<reference evidence="2 3" key="1">
    <citation type="submission" date="2016-10" db="EMBL/GenBank/DDBJ databases">
        <authorList>
            <person name="de Groot N.N."/>
        </authorList>
    </citation>
    <scope>NUCLEOTIDE SEQUENCE [LARGE SCALE GENOMIC DNA]</scope>
    <source>
        <strain evidence="2 3">LMG 27941</strain>
    </source>
</reference>
<protein>
    <recommendedName>
        <fullName evidence="4">CHAT domain-containing protein</fullName>
    </recommendedName>
</protein>
<dbReference type="RefSeq" id="WP_094010480.1">
    <property type="nucleotide sequence ID" value="NZ_CP128543.1"/>
</dbReference>
<evidence type="ECO:0000313" key="3">
    <source>
        <dbReference type="Proteomes" id="UP000199221"/>
    </source>
</evidence>
<evidence type="ECO:0000256" key="1">
    <source>
        <dbReference type="SAM" id="MobiDB-lite"/>
    </source>
</evidence>
<dbReference type="GeneID" id="93677165"/>
<evidence type="ECO:0008006" key="4">
    <source>
        <dbReference type="Google" id="ProtNLM"/>
    </source>
</evidence>
<feature type="compositionally biased region" description="Pro residues" evidence="1">
    <location>
        <begin position="331"/>
        <end position="342"/>
    </location>
</feature>
<proteinExistence type="predicted"/>
<organism evidence="2 3">
    <name type="scientific">Pseudomonas soli</name>
    <dbReference type="NCBI Taxonomy" id="1306993"/>
    <lineage>
        <taxon>Bacteria</taxon>
        <taxon>Pseudomonadati</taxon>
        <taxon>Pseudomonadota</taxon>
        <taxon>Gammaproteobacteria</taxon>
        <taxon>Pseudomonadales</taxon>
        <taxon>Pseudomonadaceae</taxon>
        <taxon>Pseudomonas</taxon>
    </lineage>
</organism>
<feature type="region of interest" description="Disordered" evidence="1">
    <location>
        <begin position="293"/>
        <end position="406"/>
    </location>
</feature>
<accession>A0A1H9E838</accession>
<dbReference type="Proteomes" id="UP000199221">
    <property type="component" value="Unassembled WGS sequence"/>
</dbReference>
<sequence length="906" mass="100103">MNRKEKDILWLGEEYASLGPAVRAALGILLERGEWAWWDARALIPVHLEKAVWRNGPVSWGGDASVLDAEQWVDPLRAIALGRAFESLSWREMPAIKLSRSVWDWEGGADTIASVLSELSLLVGPGYVFPEWQRNAKPRFPRIHKERPRSYVAAGPDLPLENLLVGESEQLSWELATRRDDVVDILVVSNLESLRAVAAAKLVIVQGNPLGSVLAQVSRLRDDLSAQCVLQINAANHGVIHWLHNVLWLWSYAGMTFVQAVRQATDERGLQFHVLSSTQSFLNVRGGFPEDSMIKARRVPDPVRRDPGPDRLTPGVIDSVSKELVKETPSIVPPKEPPPKVLPPEITERPVEDYRVPVLRPMPDTRPPSPSREAVSRPRRPVKPRPSPPIERVLTASARQGQNPVDYWPTTGQVELDLAIVVKTPLQSGTPTFPEDRIEWVDDYKGLQIHLFEFGQAPVTRPLYLPKTDGSGVVTFIREGRCGEVDLRFVVSDGAQILQTARLQAKPNETISFFIENVVTPLHREKKTFDLALLVNDSLGNQPSVSIITQAGKPIFVPLGNDEIAEARKELLFTLQSAVNNPEADLAPLMMDLANDGALLQRFLTEREPQWPGSEGRLQLVSQDHAFFPIEYLYDGPIPPSRKAPLCSQRVTCLKRGSAEPGCGIRKAREQLCPMGFLGISGIIERHTWTPGQAPNLWNRPPVEQPGRHRIDDLSKVVFTASDRADVFWDGDVEQEVVRLHTIETALAVKRVATWEDWTYRLELESPSMLLMILHKDKNWLYTGAEDSLSLGGMSEQHVGGAPLVIAIGCSTGLGEMPGSSLPAILRNCGASVVIAAMTSVLGRHANRVARDLAKHLRQAASAWGTVHIGEIISALRRQLLIEGVALGLAVVAFGDADIALGKDGR</sequence>
<dbReference type="AlphaFoldDB" id="A0A1H9E838"/>
<name>A0A1H9E838_9PSED</name>
<evidence type="ECO:0000313" key="2">
    <source>
        <dbReference type="EMBL" id="SEQ21851.1"/>
    </source>
</evidence>
<feature type="compositionally biased region" description="Basic and acidic residues" evidence="1">
    <location>
        <begin position="346"/>
        <end position="355"/>
    </location>
</feature>
<feature type="compositionally biased region" description="Basic and acidic residues" evidence="1">
    <location>
        <begin position="293"/>
        <end position="309"/>
    </location>
</feature>
<gene>
    <name evidence="2" type="ORF">SAMN05216230_102200</name>
</gene>
<dbReference type="EMBL" id="FOEQ01000002">
    <property type="protein sequence ID" value="SEQ21851.1"/>
    <property type="molecule type" value="Genomic_DNA"/>
</dbReference>